<protein>
    <submittedName>
        <fullName evidence="2">Helix-turn-helix domain-containing protein</fullName>
    </submittedName>
</protein>
<accession>A0ABW6BZ72</accession>
<evidence type="ECO:0000313" key="2">
    <source>
        <dbReference type="EMBL" id="MFD3003105.1"/>
    </source>
</evidence>
<comment type="caution">
    <text evidence="2">The sequence shown here is derived from an EMBL/GenBank/DDBJ whole genome shotgun (WGS) entry which is preliminary data.</text>
</comment>
<dbReference type="InterPro" id="IPR010982">
    <property type="entry name" value="Lambda_DNA-bd_dom_sf"/>
</dbReference>
<evidence type="ECO:0000313" key="3">
    <source>
        <dbReference type="Proteomes" id="UP001597641"/>
    </source>
</evidence>
<keyword evidence="3" id="KW-1185">Reference proteome</keyword>
<dbReference type="EMBL" id="JBHUOX010000024">
    <property type="protein sequence ID" value="MFD3003105.1"/>
    <property type="molecule type" value="Genomic_DNA"/>
</dbReference>
<dbReference type="RefSeq" id="WP_377489819.1">
    <property type="nucleotide sequence ID" value="NZ_JBHUOX010000024.1"/>
</dbReference>
<proteinExistence type="predicted"/>
<evidence type="ECO:0000259" key="1">
    <source>
        <dbReference type="PROSITE" id="PS50943"/>
    </source>
</evidence>
<organism evidence="2 3">
    <name type="scientific">Pontibacter toksunensis</name>
    <dbReference type="NCBI Taxonomy" id="1332631"/>
    <lineage>
        <taxon>Bacteria</taxon>
        <taxon>Pseudomonadati</taxon>
        <taxon>Bacteroidota</taxon>
        <taxon>Cytophagia</taxon>
        <taxon>Cytophagales</taxon>
        <taxon>Hymenobacteraceae</taxon>
        <taxon>Pontibacter</taxon>
    </lineage>
</organism>
<dbReference type="CDD" id="cd00093">
    <property type="entry name" value="HTH_XRE"/>
    <property type="match status" value="1"/>
</dbReference>
<feature type="domain" description="HTH cro/C1-type" evidence="1">
    <location>
        <begin position="15"/>
        <end position="70"/>
    </location>
</feature>
<dbReference type="SUPFAM" id="SSF47413">
    <property type="entry name" value="lambda repressor-like DNA-binding domains"/>
    <property type="match status" value="1"/>
</dbReference>
<dbReference type="Proteomes" id="UP001597641">
    <property type="component" value="Unassembled WGS sequence"/>
</dbReference>
<dbReference type="InterPro" id="IPR001387">
    <property type="entry name" value="Cro/C1-type_HTH"/>
</dbReference>
<sequence>MKSEAEVLKSIGERLKEIRIQKGYTSYESFALDHDLGRMQYWRLEKGEANLTIRTLLKVLTIHGMTLQEFFSEGF</sequence>
<name>A0ABW6BZ72_9BACT</name>
<reference evidence="3" key="1">
    <citation type="journal article" date="2019" name="Int. J. Syst. Evol. Microbiol.">
        <title>The Global Catalogue of Microorganisms (GCM) 10K type strain sequencing project: providing services to taxonomists for standard genome sequencing and annotation.</title>
        <authorList>
            <consortium name="The Broad Institute Genomics Platform"/>
            <consortium name="The Broad Institute Genome Sequencing Center for Infectious Disease"/>
            <person name="Wu L."/>
            <person name="Ma J."/>
        </authorList>
    </citation>
    <scope>NUCLEOTIDE SEQUENCE [LARGE SCALE GENOMIC DNA]</scope>
    <source>
        <strain evidence="3">KCTC 23984</strain>
    </source>
</reference>
<dbReference type="SMART" id="SM00530">
    <property type="entry name" value="HTH_XRE"/>
    <property type="match status" value="1"/>
</dbReference>
<dbReference type="Gene3D" id="1.10.260.40">
    <property type="entry name" value="lambda repressor-like DNA-binding domains"/>
    <property type="match status" value="1"/>
</dbReference>
<dbReference type="PROSITE" id="PS50943">
    <property type="entry name" value="HTH_CROC1"/>
    <property type="match status" value="1"/>
</dbReference>
<gene>
    <name evidence="2" type="ORF">ACFS7Z_22270</name>
</gene>